<proteinExistence type="predicted"/>
<comment type="caution">
    <text evidence="1">The sequence shown here is derived from an EMBL/GenBank/DDBJ whole genome shotgun (WGS) entry which is preliminary data.</text>
</comment>
<accession>N1WC88</accession>
<evidence type="ECO:0000313" key="1">
    <source>
        <dbReference type="EMBL" id="EMY77886.1"/>
    </source>
</evidence>
<reference evidence="1" key="1">
    <citation type="submission" date="2013-03" db="EMBL/GenBank/DDBJ databases">
        <authorList>
            <person name="Harkins D.M."/>
            <person name="Durkin A.S."/>
            <person name="Brinkac L.M."/>
            <person name="Haft D.H."/>
            <person name="Selengut J.D."/>
            <person name="Sanka R."/>
            <person name="DePew J."/>
            <person name="Purushe J."/>
            <person name="Hartskeerl R.A."/>
            <person name="Ahmed A."/>
            <person name="van der Linden H."/>
            <person name="Goris M.G.A."/>
            <person name="Vinetz J.M."/>
            <person name="Sutton G.G."/>
            <person name="Nierman W.C."/>
            <person name="Fouts D.E."/>
        </authorList>
    </citation>
    <scope>NUCLEOTIDE SEQUENCE [LARGE SCALE GENOMIC DNA]</scope>
    <source>
        <strain evidence="1">ICFT</strain>
    </source>
</reference>
<dbReference type="EMBL" id="AOHC02000029">
    <property type="protein sequence ID" value="EMY77886.1"/>
    <property type="molecule type" value="Genomic_DNA"/>
</dbReference>
<organism evidence="1 2">
    <name type="scientific">Leptospira weilii serovar Ranarum str. ICFT</name>
    <dbReference type="NCBI Taxonomy" id="1218598"/>
    <lineage>
        <taxon>Bacteria</taxon>
        <taxon>Pseudomonadati</taxon>
        <taxon>Spirochaetota</taxon>
        <taxon>Spirochaetia</taxon>
        <taxon>Leptospirales</taxon>
        <taxon>Leptospiraceae</taxon>
        <taxon>Leptospira</taxon>
    </lineage>
</organism>
<name>N1WC88_9LEPT</name>
<keyword evidence="2" id="KW-1185">Reference proteome</keyword>
<protein>
    <submittedName>
        <fullName evidence="1">Uncharacterized protein</fullName>
    </submittedName>
</protein>
<dbReference type="Proteomes" id="UP000012313">
    <property type="component" value="Unassembled WGS sequence"/>
</dbReference>
<sequence>MAGSILSIFVEFYFLKQRFVYPRGIMESLEQIWARPIIESKNPVVGLEKHLQFLVETPDCTKLLHYLLQFVDDVALVTSRPPKNPQAMPTEVESPRFYAPDHNPVLRVRMFAGKKELLIGAPDPNSKSDFPSLEKIWKHARRLEINTTEGDNAIVLLSEHDDDPWYEASPLEGEDDEIVERFAEWGPAPISNSSYGASVGPFYVYDNSGPTGFAGEPALRKVSRPSWDSDFRDFGQRGTDLVVSEQLNLNFGIGGIFLRVWARELLSGHIKLEDTFTSFEAFLTKVQEIGP</sequence>
<dbReference type="AlphaFoldDB" id="N1WC88"/>
<evidence type="ECO:0000313" key="2">
    <source>
        <dbReference type="Proteomes" id="UP000012313"/>
    </source>
</evidence>
<gene>
    <name evidence="1" type="ORF">LEP1GSC060_2708</name>
</gene>